<dbReference type="InterPro" id="IPR011006">
    <property type="entry name" value="CheY-like_superfamily"/>
</dbReference>
<gene>
    <name evidence="3" type="ORF">KCG34_16720</name>
</gene>
<dbReference type="EMBL" id="CP073078">
    <property type="protein sequence ID" value="QUD86710.1"/>
    <property type="molecule type" value="Genomic_DNA"/>
</dbReference>
<dbReference type="AlphaFoldDB" id="A0A975FWR5"/>
<name>A0A975FWR5_9CAUL</name>
<proteinExistence type="predicted"/>
<feature type="modified residue" description="4-aspartylphosphate" evidence="1">
    <location>
        <position position="91"/>
    </location>
</feature>
<sequence length="159" mass="16328">MYHPAVLSAGLDLWLAAPPAEPGGAPGTSGAVGAGKAPPLRVLIVEDEVMIAMTLEALVEDFGHEVCGVASTGEDGVRQALAAQPDVILMDINLGAGIDGIEAARQARASLDARMVFVTAYSDAGTLTRVRQAIPDAAVVNKPFDSDGLRAAIERTTGH</sequence>
<dbReference type="CDD" id="cd17534">
    <property type="entry name" value="REC_DC-like"/>
    <property type="match status" value="1"/>
</dbReference>
<dbReference type="Pfam" id="PF00072">
    <property type="entry name" value="Response_reg"/>
    <property type="match status" value="1"/>
</dbReference>
<dbReference type="RefSeq" id="WP_211936763.1">
    <property type="nucleotide sequence ID" value="NZ_CP073078.1"/>
</dbReference>
<dbReference type="Proteomes" id="UP000676409">
    <property type="component" value="Chromosome"/>
</dbReference>
<keyword evidence="1" id="KW-0597">Phosphoprotein</keyword>
<keyword evidence="4" id="KW-1185">Reference proteome</keyword>
<evidence type="ECO:0000256" key="1">
    <source>
        <dbReference type="PROSITE-ProRule" id="PRU00169"/>
    </source>
</evidence>
<dbReference type="KEGG" id="caul:KCG34_16720"/>
<dbReference type="SUPFAM" id="SSF52172">
    <property type="entry name" value="CheY-like"/>
    <property type="match status" value="1"/>
</dbReference>
<reference evidence="3" key="1">
    <citation type="submission" date="2021-04" db="EMBL/GenBank/DDBJ databases">
        <title>The complete genome sequence of Caulobacter sp. S6.</title>
        <authorList>
            <person name="Tang Y."/>
            <person name="Ouyang W."/>
            <person name="Liu Q."/>
            <person name="Huang B."/>
            <person name="Guo Z."/>
            <person name="Lei P."/>
        </authorList>
    </citation>
    <scope>NUCLEOTIDE SEQUENCE</scope>
    <source>
        <strain evidence="3">S6</strain>
    </source>
</reference>
<evidence type="ECO:0000313" key="4">
    <source>
        <dbReference type="Proteomes" id="UP000676409"/>
    </source>
</evidence>
<protein>
    <submittedName>
        <fullName evidence="3">Response regulator</fullName>
    </submittedName>
</protein>
<organism evidence="3 4">
    <name type="scientific">Phenylobacterium montanum</name>
    <dbReference type="NCBI Taxonomy" id="2823693"/>
    <lineage>
        <taxon>Bacteria</taxon>
        <taxon>Pseudomonadati</taxon>
        <taxon>Pseudomonadota</taxon>
        <taxon>Alphaproteobacteria</taxon>
        <taxon>Caulobacterales</taxon>
        <taxon>Caulobacteraceae</taxon>
        <taxon>Phenylobacterium</taxon>
    </lineage>
</organism>
<dbReference type="PANTHER" id="PTHR43228">
    <property type="entry name" value="TWO-COMPONENT RESPONSE REGULATOR"/>
    <property type="match status" value="1"/>
</dbReference>
<evidence type="ECO:0000313" key="3">
    <source>
        <dbReference type="EMBL" id="QUD86710.1"/>
    </source>
</evidence>
<evidence type="ECO:0000259" key="2">
    <source>
        <dbReference type="PROSITE" id="PS50110"/>
    </source>
</evidence>
<dbReference type="InterPro" id="IPR001789">
    <property type="entry name" value="Sig_transdc_resp-reg_receiver"/>
</dbReference>
<dbReference type="PROSITE" id="PS50110">
    <property type="entry name" value="RESPONSE_REGULATORY"/>
    <property type="match status" value="1"/>
</dbReference>
<dbReference type="SMART" id="SM00448">
    <property type="entry name" value="REC"/>
    <property type="match status" value="1"/>
</dbReference>
<dbReference type="GO" id="GO:0000160">
    <property type="term" value="P:phosphorelay signal transduction system"/>
    <property type="evidence" value="ECO:0007669"/>
    <property type="project" value="InterPro"/>
</dbReference>
<dbReference type="Gene3D" id="3.40.50.2300">
    <property type="match status" value="1"/>
</dbReference>
<dbReference type="PANTHER" id="PTHR43228:SF6">
    <property type="entry name" value="RESPONSE REGULATOR RECEIVER"/>
    <property type="match status" value="1"/>
</dbReference>
<feature type="domain" description="Response regulatory" evidence="2">
    <location>
        <begin position="41"/>
        <end position="157"/>
    </location>
</feature>
<accession>A0A975FWR5</accession>
<dbReference type="InterPro" id="IPR052048">
    <property type="entry name" value="ST_Response_Regulator"/>
</dbReference>